<name>A0AA35YYE5_LACSI</name>
<dbReference type="EMBL" id="OX465080">
    <property type="protein sequence ID" value="CAI9282127.1"/>
    <property type="molecule type" value="Genomic_DNA"/>
</dbReference>
<proteinExistence type="predicted"/>
<dbReference type="AlphaFoldDB" id="A0AA35YYE5"/>
<gene>
    <name evidence="1" type="ORF">LSALG_LOCUS21784</name>
</gene>
<keyword evidence="2" id="KW-1185">Reference proteome</keyword>
<organism evidence="1 2">
    <name type="scientific">Lactuca saligna</name>
    <name type="common">Willowleaf lettuce</name>
    <dbReference type="NCBI Taxonomy" id="75948"/>
    <lineage>
        <taxon>Eukaryota</taxon>
        <taxon>Viridiplantae</taxon>
        <taxon>Streptophyta</taxon>
        <taxon>Embryophyta</taxon>
        <taxon>Tracheophyta</taxon>
        <taxon>Spermatophyta</taxon>
        <taxon>Magnoliopsida</taxon>
        <taxon>eudicotyledons</taxon>
        <taxon>Gunneridae</taxon>
        <taxon>Pentapetalae</taxon>
        <taxon>asterids</taxon>
        <taxon>campanulids</taxon>
        <taxon>Asterales</taxon>
        <taxon>Asteraceae</taxon>
        <taxon>Cichorioideae</taxon>
        <taxon>Cichorieae</taxon>
        <taxon>Lactucinae</taxon>
        <taxon>Lactuca</taxon>
    </lineage>
</organism>
<dbReference type="Proteomes" id="UP001177003">
    <property type="component" value="Chromosome 4"/>
</dbReference>
<reference evidence="1" key="1">
    <citation type="submission" date="2023-04" db="EMBL/GenBank/DDBJ databases">
        <authorList>
            <person name="Vijverberg K."/>
            <person name="Xiong W."/>
            <person name="Schranz E."/>
        </authorList>
    </citation>
    <scope>NUCLEOTIDE SEQUENCE</scope>
</reference>
<protein>
    <submittedName>
        <fullName evidence="1">Uncharacterized protein</fullName>
    </submittedName>
</protein>
<accession>A0AA35YYE5</accession>
<evidence type="ECO:0000313" key="1">
    <source>
        <dbReference type="EMBL" id="CAI9282127.1"/>
    </source>
</evidence>
<sequence>MEELQKGVLYYQALVANGLIEGEPGMVPSAYPGLEPEEYLEIDYEYGKSNEQMEKLGDIEEVPSKPRSLEMIQDHPAAPEDSTNWMCSLEEEVDTLRQQLLTAKA</sequence>
<evidence type="ECO:0000313" key="2">
    <source>
        <dbReference type="Proteomes" id="UP001177003"/>
    </source>
</evidence>